<evidence type="ECO:0000259" key="2">
    <source>
        <dbReference type="Pfam" id="PF13426"/>
    </source>
</evidence>
<dbReference type="InterPro" id="IPR029787">
    <property type="entry name" value="Nucleotide_cyclase"/>
</dbReference>
<dbReference type="EMBL" id="FNYH01000002">
    <property type="protein sequence ID" value="SEI48285.1"/>
    <property type="molecule type" value="Genomic_DNA"/>
</dbReference>
<accession>A0A1H6R9J0</accession>
<dbReference type="Pfam" id="PF13426">
    <property type="entry name" value="PAS_9"/>
    <property type="match status" value="1"/>
</dbReference>
<gene>
    <name evidence="3" type="ORF">SAMN05421831_102289</name>
</gene>
<sequence>MIYQRILHPIKALYQLTLAREQGKEDIWASEVRQDQLGHLVRALNHLFIVQQDKCQLYQKMFQKNVAPKLLIDPSTGAIVDANPAASRFYGYSIHKLRTINICQINTATAEDVAIEMQNAANEQRCYFRFIHRLADGQLKEVEVFSGPVHYEGRMLLYSIVHDVSAQQELQRHLFHLAHHDELTSLFNRRYLMNYLERKYKEKHNFGLIMFDIDFFKKLMTAMAMIPVIKC</sequence>
<dbReference type="SUPFAM" id="SSF55073">
    <property type="entry name" value="Nucleotide cyclase"/>
    <property type="match status" value="1"/>
</dbReference>
<feature type="domain" description="GGDEF" evidence="1">
    <location>
        <begin position="178"/>
        <end position="219"/>
    </location>
</feature>
<dbReference type="PANTHER" id="PTHR44757">
    <property type="entry name" value="DIGUANYLATE CYCLASE DGCP"/>
    <property type="match status" value="1"/>
</dbReference>
<dbReference type="Gene3D" id="3.30.70.270">
    <property type="match status" value="1"/>
</dbReference>
<dbReference type="AlphaFoldDB" id="A0A1H6R9J0"/>
<evidence type="ECO:0000313" key="3">
    <source>
        <dbReference type="EMBL" id="SEI48285.1"/>
    </source>
</evidence>
<evidence type="ECO:0000259" key="1">
    <source>
        <dbReference type="Pfam" id="PF00990"/>
    </source>
</evidence>
<dbReference type="STRING" id="64971.SAMN05421831_102289"/>
<evidence type="ECO:0000313" key="4">
    <source>
        <dbReference type="Proteomes" id="UP000242999"/>
    </source>
</evidence>
<dbReference type="InterPro" id="IPR043128">
    <property type="entry name" value="Rev_trsase/Diguanyl_cyclase"/>
</dbReference>
<dbReference type="Pfam" id="PF00990">
    <property type="entry name" value="GGDEF"/>
    <property type="match status" value="1"/>
</dbReference>
<dbReference type="NCBIfam" id="TIGR00229">
    <property type="entry name" value="sensory_box"/>
    <property type="match status" value="1"/>
</dbReference>
<dbReference type="PANTHER" id="PTHR44757:SF2">
    <property type="entry name" value="BIOFILM ARCHITECTURE MAINTENANCE PROTEIN MBAA"/>
    <property type="match status" value="1"/>
</dbReference>
<dbReference type="InterPro" id="IPR035965">
    <property type="entry name" value="PAS-like_dom_sf"/>
</dbReference>
<keyword evidence="4" id="KW-1185">Reference proteome</keyword>
<proteinExistence type="predicted"/>
<protein>
    <submittedName>
        <fullName evidence="3">PAS domain S-box-containing protein</fullName>
    </submittedName>
</protein>
<dbReference type="SUPFAM" id="SSF55785">
    <property type="entry name" value="PYP-like sensor domain (PAS domain)"/>
    <property type="match status" value="1"/>
</dbReference>
<dbReference type="InterPro" id="IPR000160">
    <property type="entry name" value="GGDEF_dom"/>
</dbReference>
<dbReference type="Gene3D" id="3.30.450.20">
    <property type="entry name" value="PAS domain"/>
    <property type="match status" value="1"/>
</dbReference>
<dbReference type="Proteomes" id="UP000242999">
    <property type="component" value="Unassembled WGS sequence"/>
</dbReference>
<organism evidence="3 4">
    <name type="scientific">Allopseudospirillum japonicum</name>
    <dbReference type="NCBI Taxonomy" id="64971"/>
    <lineage>
        <taxon>Bacteria</taxon>
        <taxon>Pseudomonadati</taxon>
        <taxon>Pseudomonadota</taxon>
        <taxon>Gammaproteobacteria</taxon>
        <taxon>Oceanospirillales</taxon>
        <taxon>Oceanospirillaceae</taxon>
        <taxon>Allopseudospirillum</taxon>
    </lineage>
</organism>
<name>A0A1H6R9J0_9GAMM</name>
<dbReference type="InterPro" id="IPR052155">
    <property type="entry name" value="Biofilm_reg_signaling"/>
</dbReference>
<reference evidence="4" key="1">
    <citation type="submission" date="2016-10" db="EMBL/GenBank/DDBJ databases">
        <authorList>
            <person name="Varghese N."/>
            <person name="Submissions S."/>
        </authorList>
    </citation>
    <scope>NUCLEOTIDE SEQUENCE [LARGE SCALE GENOMIC DNA]</scope>
    <source>
        <strain evidence="4">DSM 7165</strain>
    </source>
</reference>
<feature type="domain" description="PAS" evidence="2">
    <location>
        <begin position="71"/>
        <end position="165"/>
    </location>
</feature>
<dbReference type="InterPro" id="IPR000014">
    <property type="entry name" value="PAS"/>
</dbReference>